<dbReference type="EMBL" id="JANPWB010000011">
    <property type="protein sequence ID" value="KAJ1130341.1"/>
    <property type="molecule type" value="Genomic_DNA"/>
</dbReference>
<feature type="compositionally biased region" description="Basic and acidic residues" evidence="1">
    <location>
        <begin position="95"/>
        <end position="126"/>
    </location>
</feature>
<dbReference type="Proteomes" id="UP001066276">
    <property type="component" value="Chromosome 7"/>
</dbReference>
<gene>
    <name evidence="2" type="ORF">NDU88_008694</name>
</gene>
<evidence type="ECO:0000313" key="2">
    <source>
        <dbReference type="EMBL" id="KAJ1130341.1"/>
    </source>
</evidence>
<evidence type="ECO:0000313" key="3">
    <source>
        <dbReference type="Proteomes" id="UP001066276"/>
    </source>
</evidence>
<evidence type="ECO:0000256" key="1">
    <source>
        <dbReference type="SAM" id="MobiDB-lite"/>
    </source>
</evidence>
<feature type="compositionally biased region" description="Acidic residues" evidence="1">
    <location>
        <begin position="66"/>
        <end position="75"/>
    </location>
</feature>
<dbReference type="AlphaFoldDB" id="A0AAV7PPW5"/>
<reference evidence="2" key="1">
    <citation type="journal article" date="2022" name="bioRxiv">
        <title>Sequencing and chromosome-scale assembly of the giantPleurodeles waltlgenome.</title>
        <authorList>
            <person name="Brown T."/>
            <person name="Elewa A."/>
            <person name="Iarovenko S."/>
            <person name="Subramanian E."/>
            <person name="Araus A.J."/>
            <person name="Petzold A."/>
            <person name="Susuki M."/>
            <person name="Suzuki K.-i.T."/>
            <person name="Hayashi T."/>
            <person name="Toyoda A."/>
            <person name="Oliveira C."/>
            <person name="Osipova E."/>
            <person name="Leigh N.D."/>
            <person name="Simon A."/>
            <person name="Yun M.H."/>
        </authorList>
    </citation>
    <scope>NUCLEOTIDE SEQUENCE</scope>
    <source>
        <strain evidence="2">20211129_DDA</strain>
        <tissue evidence="2">Liver</tissue>
    </source>
</reference>
<feature type="compositionally biased region" description="Basic and acidic residues" evidence="1">
    <location>
        <begin position="156"/>
        <end position="168"/>
    </location>
</feature>
<proteinExistence type="predicted"/>
<feature type="region of interest" description="Disordered" evidence="1">
    <location>
        <begin position="147"/>
        <end position="211"/>
    </location>
</feature>
<feature type="compositionally biased region" description="Acidic residues" evidence="1">
    <location>
        <begin position="169"/>
        <end position="184"/>
    </location>
</feature>
<feature type="region of interest" description="Disordered" evidence="1">
    <location>
        <begin position="1"/>
        <end position="131"/>
    </location>
</feature>
<feature type="compositionally biased region" description="Acidic residues" evidence="1">
    <location>
        <begin position="83"/>
        <end position="94"/>
    </location>
</feature>
<name>A0AAV7PPW5_PLEWA</name>
<comment type="caution">
    <text evidence="2">The sequence shown here is derived from an EMBL/GenBank/DDBJ whole genome shotgun (WGS) entry which is preliminary data.</text>
</comment>
<feature type="compositionally biased region" description="Basic and acidic residues" evidence="1">
    <location>
        <begin position="185"/>
        <end position="206"/>
    </location>
</feature>
<keyword evidence="3" id="KW-1185">Reference proteome</keyword>
<organism evidence="2 3">
    <name type="scientific">Pleurodeles waltl</name>
    <name type="common">Iberian ribbed newt</name>
    <dbReference type="NCBI Taxonomy" id="8319"/>
    <lineage>
        <taxon>Eukaryota</taxon>
        <taxon>Metazoa</taxon>
        <taxon>Chordata</taxon>
        <taxon>Craniata</taxon>
        <taxon>Vertebrata</taxon>
        <taxon>Euteleostomi</taxon>
        <taxon>Amphibia</taxon>
        <taxon>Batrachia</taxon>
        <taxon>Caudata</taxon>
        <taxon>Salamandroidea</taxon>
        <taxon>Salamandridae</taxon>
        <taxon>Pleurodelinae</taxon>
        <taxon>Pleurodeles</taxon>
    </lineage>
</organism>
<sequence>MGIAPPSGIGGAGSVSTGADVEEGHSLTDCTAPDRTAEPRDLNGTEGDPAGRGEVVSNPDLRVEGEETLEEAEPEESPRGEPETTEVAEPEEEEHAAPEDEAKDPEKRRNIDLRTETSTETDERRSRTCHVPGGAWLTVMIVPSGEETLEEAEPEENPRGAPETREVAEPEEEEHATPEDEAEDPETRRNIDLRTETSTETDERRNQIRHVPGGAWLTQAKQHGILRALRRDLANPEWQFRDLEEQNYASGDVTFVAESTDKLNQFDEAGGREVCYLGKAARARRYGEGDGAGRTLANLLCRPWASDYIVELVDDGMCP</sequence>
<accession>A0AAV7PPW5</accession>
<protein>
    <submittedName>
        <fullName evidence="2">Uncharacterized protein</fullName>
    </submittedName>
</protein>